<reference evidence="1" key="1">
    <citation type="journal article" date="2014" name="Front. Microbiol.">
        <title>High frequency of phylogenetically diverse reductive dehalogenase-homologous genes in deep subseafloor sedimentary metagenomes.</title>
        <authorList>
            <person name="Kawai M."/>
            <person name="Futagami T."/>
            <person name="Toyoda A."/>
            <person name="Takaki Y."/>
            <person name="Nishi S."/>
            <person name="Hori S."/>
            <person name="Arai W."/>
            <person name="Tsubouchi T."/>
            <person name="Morono Y."/>
            <person name="Uchiyama I."/>
            <person name="Ito T."/>
            <person name="Fujiyama A."/>
            <person name="Inagaki F."/>
            <person name="Takami H."/>
        </authorList>
    </citation>
    <scope>NUCLEOTIDE SEQUENCE</scope>
    <source>
        <strain evidence="1">Expedition CK06-06</strain>
    </source>
</reference>
<evidence type="ECO:0000313" key="1">
    <source>
        <dbReference type="EMBL" id="GAH71291.1"/>
    </source>
</evidence>
<protein>
    <submittedName>
        <fullName evidence="1">Uncharacterized protein</fullName>
    </submittedName>
</protein>
<comment type="caution">
    <text evidence="1">The sequence shown here is derived from an EMBL/GenBank/DDBJ whole genome shotgun (WGS) entry which is preliminary data.</text>
</comment>
<feature type="non-terminal residue" evidence="1">
    <location>
        <position position="1"/>
    </location>
</feature>
<dbReference type="AlphaFoldDB" id="X1HMB6"/>
<proteinExistence type="predicted"/>
<name>X1HMB6_9ZZZZ</name>
<gene>
    <name evidence="1" type="ORF">S03H2_47381</name>
</gene>
<sequence>ASIPMGIIDEIIEGMEKTHRAGTRYPIPYQMSTPEFFVKLKKQLEKAKKN</sequence>
<organism evidence="1">
    <name type="scientific">marine sediment metagenome</name>
    <dbReference type="NCBI Taxonomy" id="412755"/>
    <lineage>
        <taxon>unclassified sequences</taxon>
        <taxon>metagenomes</taxon>
        <taxon>ecological metagenomes</taxon>
    </lineage>
</organism>
<dbReference type="EMBL" id="BARU01029813">
    <property type="protein sequence ID" value="GAH71291.1"/>
    <property type="molecule type" value="Genomic_DNA"/>
</dbReference>
<accession>X1HMB6</accession>